<dbReference type="Proteomes" id="UP000023482">
    <property type="component" value="Unassembled WGS sequence"/>
</dbReference>
<proteinExistence type="predicted"/>
<dbReference type="AlphaFoldDB" id="Z4WUS1"/>
<reference evidence="1 2" key="1">
    <citation type="submission" date="2014-01" db="EMBL/GenBank/DDBJ databases">
        <authorList>
            <person name="Durkin A.S."/>
            <person name="McCorrison J."/>
            <person name="Torralba M."/>
            <person name="Gillis M."/>
            <person name="Haft D.H."/>
            <person name="Methe B."/>
            <person name="Sutton G."/>
            <person name="Nelson K.E."/>
        </authorList>
    </citation>
    <scope>NUCLEOTIDE SEQUENCE [LARGE SCALE GENOMIC DNA]</scope>
    <source>
        <strain evidence="1 2">ATCC 51270</strain>
    </source>
</reference>
<gene>
    <name evidence="1" type="ORF">HMPREF0636_0528</name>
</gene>
<evidence type="ECO:0000313" key="2">
    <source>
        <dbReference type="Proteomes" id="UP000023482"/>
    </source>
</evidence>
<accession>Z4WUS1</accession>
<comment type="caution">
    <text evidence="1">The sequence shown here is derived from an EMBL/GenBank/DDBJ whole genome shotgun (WGS) entry which is preliminary data.</text>
</comment>
<organism evidence="1 2">
    <name type="scientific">Porphyromonas catoniae ATCC 51270</name>
    <dbReference type="NCBI Taxonomy" id="887901"/>
    <lineage>
        <taxon>Bacteria</taxon>
        <taxon>Pseudomonadati</taxon>
        <taxon>Bacteroidota</taxon>
        <taxon>Bacteroidia</taxon>
        <taxon>Bacteroidales</taxon>
        <taxon>Porphyromonadaceae</taxon>
        <taxon>Porphyromonas</taxon>
    </lineage>
</organism>
<evidence type="ECO:0000313" key="1">
    <source>
        <dbReference type="EMBL" id="EWC91515.1"/>
    </source>
</evidence>
<dbReference type="EMBL" id="JDFF01000024">
    <property type="protein sequence ID" value="EWC91515.1"/>
    <property type="molecule type" value="Genomic_DNA"/>
</dbReference>
<keyword evidence="2" id="KW-1185">Reference proteome</keyword>
<sequence>MEATVPKRVRNFDRSIYLQTIRSYIFRARECVALEETIGLCGMRSKPDSLNLF</sequence>
<protein>
    <submittedName>
        <fullName evidence="1">Uncharacterized protein</fullName>
    </submittedName>
</protein>
<name>Z4WUS1_9PORP</name>